<proteinExistence type="predicted"/>
<dbReference type="PANTHER" id="PTHR12069:SF0">
    <property type="entry name" value="DNA-DIRECTED RNA POLYMERASE III SUBUNIT RPC5"/>
    <property type="match status" value="1"/>
</dbReference>
<dbReference type="AlphaFoldDB" id="A0A1E4SRN0"/>
<dbReference type="STRING" id="984487.A0A1E4SRN0"/>
<protein>
    <submittedName>
        <fullName evidence="2">Uncharacterized protein</fullName>
    </submittedName>
</protein>
<accession>A0A1E4SRN0</accession>
<evidence type="ECO:0000256" key="1">
    <source>
        <dbReference type="SAM" id="MobiDB-lite"/>
    </source>
</evidence>
<dbReference type="PANTHER" id="PTHR12069">
    <property type="entry name" value="DNA-DIRECTED RNA POLYMERASES III 80 KDA POLYPEPTIDE RNA POLYMERASE III SUBUNIT 5"/>
    <property type="match status" value="1"/>
</dbReference>
<organism evidence="2 3">
    <name type="scientific">Suhomyces tanzawaensis NRRL Y-17324</name>
    <dbReference type="NCBI Taxonomy" id="984487"/>
    <lineage>
        <taxon>Eukaryota</taxon>
        <taxon>Fungi</taxon>
        <taxon>Dikarya</taxon>
        <taxon>Ascomycota</taxon>
        <taxon>Saccharomycotina</taxon>
        <taxon>Pichiomycetes</taxon>
        <taxon>Debaryomycetaceae</taxon>
        <taxon>Suhomyces</taxon>
    </lineage>
</organism>
<dbReference type="EMBL" id="KV453909">
    <property type="protein sequence ID" value="ODV82097.1"/>
    <property type="molecule type" value="Genomic_DNA"/>
</dbReference>
<dbReference type="GO" id="GO:0005666">
    <property type="term" value="C:RNA polymerase III complex"/>
    <property type="evidence" value="ECO:0007669"/>
    <property type="project" value="TreeGrafter"/>
</dbReference>
<reference evidence="3" key="1">
    <citation type="submission" date="2016-05" db="EMBL/GenBank/DDBJ databases">
        <title>Comparative genomics of biotechnologically important yeasts.</title>
        <authorList>
            <consortium name="DOE Joint Genome Institute"/>
            <person name="Riley R."/>
            <person name="Haridas S."/>
            <person name="Wolfe K.H."/>
            <person name="Lopes M.R."/>
            <person name="Hittinger C.T."/>
            <person name="Goker M."/>
            <person name="Salamov A."/>
            <person name="Wisecaver J."/>
            <person name="Long T.M."/>
            <person name="Aerts A.L."/>
            <person name="Barry K."/>
            <person name="Choi C."/>
            <person name="Clum A."/>
            <person name="Coughlan A.Y."/>
            <person name="Deshpande S."/>
            <person name="Douglass A.P."/>
            <person name="Hanson S.J."/>
            <person name="Klenk H.-P."/>
            <person name="Labutti K."/>
            <person name="Lapidus A."/>
            <person name="Lindquist E."/>
            <person name="Lipzen A."/>
            <person name="Meier-Kolthoff J.P."/>
            <person name="Ohm R.A."/>
            <person name="Otillar R.P."/>
            <person name="Pangilinan J."/>
            <person name="Peng Y."/>
            <person name="Rokas A."/>
            <person name="Rosa C.A."/>
            <person name="Scheuner C."/>
            <person name="Sibirny A.A."/>
            <person name="Slot J.C."/>
            <person name="Stielow J.B."/>
            <person name="Sun H."/>
            <person name="Kurtzman C.P."/>
            <person name="Blackwell M."/>
            <person name="Grigoriev I.V."/>
            <person name="Jeffries T.W."/>
        </authorList>
    </citation>
    <scope>NUCLEOTIDE SEQUENCE [LARGE SCALE GENOMIC DNA]</scope>
    <source>
        <strain evidence="3">NRRL Y-17324</strain>
    </source>
</reference>
<evidence type="ECO:0000313" key="2">
    <source>
        <dbReference type="EMBL" id="ODV82097.1"/>
    </source>
</evidence>
<dbReference type="OrthoDB" id="340681at2759"/>
<dbReference type="Pfam" id="PF04801">
    <property type="entry name" value="RPC5"/>
    <property type="match status" value="1"/>
</dbReference>
<gene>
    <name evidence="2" type="ORF">CANTADRAFT_24763</name>
</gene>
<name>A0A1E4SRN0_9ASCO</name>
<evidence type="ECO:0000313" key="3">
    <source>
        <dbReference type="Proteomes" id="UP000094285"/>
    </source>
</evidence>
<keyword evidence="3" id="KW-1185">Reference proteome</keyword>
<feature type="region of interest" description="Disordered" evidence="1">
    <location>
        <begin position="15"/>
        <end position="38"/>
    </location>
</feature>
<dbReference type="InterPro" id="IPR006886">
    <property type="entry name" value="RNA_pol_III_Rpc5"/>
</dbReference>
<dbReference type="GO" id="GO:0042797">
    <property type="term" value="P:tRNA transcription by RNA polymerase III"/>
    <property type="evidence" value="ECO:0007669"/>
    <property type="project" value="TreeGrafter"/>
</dbReference>
<feature type="compositionally biased region" description="Acidic residues" evidence="1">
    <location>
        <begin position="28"/>
        <end position="38"/>
    </location>
</feature>
<dbReference type="RefSeq" id="XP_020067219.1">
    <property type="nucleotide sequence ID" value="XM_020207214.1"/>
</dbReference>
<sequence>MVKQEKGLLFVDEEDERVYDKEESPYYQEDEQEEIPDDPIIDSIPLVMNTLSSRSTQSLHVLQYPGRPKTRPLDQEEYRAAVKEESNYLEVRLPLDTNKFFNANKVEEWGETIGEQTLNGVLDKTDGGYYVGQIVKDGDSRKIVLVPVDSTTQLRPSFKYIDDIDQMAQTQRRAEASEANKNTNFQILQSSAKSSSQITNTEGFGNALGESLRHVKKFDEEEWSHLKWTPTQDELAQTTKEQLRNGGDGVELTTATTFGDYINELTRA</sequence>
<dbReference type="GeneID" id="30981351"/>
<dbReference type="Proteomes" id="UP000094285">
    <property type="component" value="Unassembled WGS sequence"/>
</dbReference>